<dbReference type="InterPro" id="IPR050545">
    <property type="entry name" value="Mycobact_MmpL"/>
</dbReference>
<dbReference type="Proteomes" id="UP001431313">
    <property type="component" value="Unassembled WGS sequence"/>
</dbReference>
<comment type="caution">
    <text evidence="9">The sequence shown here is derived from an EMBL/GenBank/DDBJ whole genome shotgun (WGS) entry which is preliminary data.</text>
</comment>
<dbReference type="RefSeq" id="WP_258789639.1">
    <property type="nucleotide sequence ID" value="NZ_JANUGQ010000021.1"/>
</dbReference>
<feature type="transmembrane region" description="Helical" evidence="7">
    <location>
        <begin position="299"/>
        <end position="317"/>
    </location>
</feature>
<organism evidence="9 10">
    <name type="scientific">Streptomyces pyxinae</name>
    <dbReference type="NCBI Taxonomy" id="2970734"/>
    <lineage>
        <taxon>Bacteria</taxon>
        <taxon>Bacillati</taxon>
        <taxon>Actinomycetota</taxon>
        <taxon>Actinomycetes</taxon>
        <taxon>Kitasatosporales</taxon>
        <taxon>Streptomycetaceae</taxon>
        <taxon>Streptomyces</taxon>
    </lineage>
</organism>
<feature type="transmembrane region" description="Helical" evidence="7">
    <location>
        <begin position="373"/>
        <end position="398"/>
    </location>
</feature>
<feature type="transmembrane region" description="Helical" evidence="7">
    <location>
        <begin position="719"/>
        <end position="740"/>
    </location>
</feature>
<evidence type="ECO:0000256" key="2">
    <source>
        <dbReference type="ARBA" id="ARBA00022475"/>
    </source>
</evidence>
<reference evidence="9" key="1">
    <citation type="submission" date="2022-08" db="EMBL/GenBank/DDBJ databases">
        <authorList>
            <person name="Somphong A."/>
            <person name="Phongsopitanun W."/>
        </authorList>
    </citation>
    <scope>NUCLEOTIDE SEQUENCE</scope>
    <source>
        <strain evidence="9">LP05-1</strain>
    </source>
</reference>
<feature type="transmembrane region" description="Helical" evidence="7">
    <location>
        <begin position="457"/>
        <end position="475"/>
    </location>
</feature>
<dbReference type="InterPro" id="IPR004869">
    <property type="entry name" value="MMPL_dom"/>
</dbReference>
<dbReference type="InterPro" id="IPR000731">
    <property type="entry name" value="SSD"/>
</dbReference>
<keyword evidence="5 7" id="KW-0472">Membrane</keyword>
<gene>
    <name evidence="9" type="ORF">NX801_22480</name>
</gene>
<sequence>MTDPGTTEPRTTDPGGTGSRPAGPRTFDRTPETAAGLPPGGGPAVSPGGHGPVARLADGTARFTRRRRRPLAALWVLLILIAGYGATQLADALSGGGWYVTGSDSAAAAQRVTRGFEGRGATSLTLVVEDTRSERGEPAFETRVRGVVDRVTRDPGLKVAGAYGYTTLATEQARAAFLGKDGRTALVRLGSRLDDGTARRVLPGIQEKLSGEYESRGLRVSLVSQAALWGEVNHLSERGLVRAELITLPLIALVLLLLFRSVAAALASLLVGVTSVAFTLGLLAVLARHTELSVFVQNAATMLGLGVGVDYSLFVIMRFKEELRAEGPEPSADAVERAVARTLRTSGETVVASGFTIVAAMSTLFLVDLNVIWSMALGAVVVVAFSILTSVLLLPVLLQLLGPRIEWGAIGRRAGRGAVAAGADGTGADRAGVDGAGVPERPSRWATVSRAVMRRPVVFLVVSLVAMGVLAIPSLDLRTFTPDARVVPTGAPVREGYDTAKEQFGVGSAAPIQVVVESAAPLWERSPADSARLVRLHDRLAALPGAARVDSVVAPLRQVSPARPFAALAPPAAAALPADLRSAVRHFVAADGRTLVLEVVGKDTASSEPVRELLESVRAAAGGLEAGGGWRVFTGGETAEGVDANEVISDSLLPVIGTMLAVIYLLLLVTFRSVFLPLEAILMNLVSMAATYGVLVLVFQDGWGSGLLGFDTSGYLTNFVPVLLVTLLFSLSTDYEVFLLSRIREDHVATGDDTGSVARGMAATAPLISGAAVLMVAVFTAFAFTGILPIQQIGIGMAVAIALDATVIRLLVVPASMRLMTRWNWWMPGRKPARRATGDR</sequence>
<keyword evidence="4 7" id="KW-1133">Transmembrane helix</keyword>
<evidence type="ECO:0000256" key="7">
    <source>
        <dbReference type="SAM" id="Phobius"/>
    </source>
</evidence>
<feature type="transmembrane region" description="Helical" evidence="7">
    <location>
        <begin position="761"/>
        <end position="784"/>
    </location>
</feature>
<keyword evidence="2" id="KW-1003">Cell membrane</keyword>
<feature type="region of interest" description="Disordered" evidence="6">
    <location>
        <begin position="1"/>
        <end position="52"/>
    </location>
</feature>
<evidence type="ECO:0000313" key="10">
    <source>
        <dbReference type="Proteomes" id="UP001431313"/>
    </source>
</evidence>
<evidence type="ECO:0000256" key="3">
    <source>
        <dbReference type="ARBA" id="ARBA00022692"/>
    </source>
</evidence>
<evidence type="ECO:0000256" key="6">
    <source>
        <dbReference type="SAM" id="MobiDB-lite"/>
    </source>
</evidence>
<feature type="compositionally biased region" description="Gly residues" evidence="6">
    <location>
        <begin position="38"/>
        <end position="51"/>
    </location>
</feature>
<keyword evidence="3 7" id="KW-0812">Transmembrane</keyword>
<evidence type="ECO:0000313" key="9">
    <source>
        <dbReference type="EMBL" id="MCS0638369.1"/>
    </source>
</evidence>
<dbReference type="SUPFAM" id="SSF82866">
    <property type="entry name" value="Multidrug efflux transporter AcrB transmembrane domain"/>
    <property type="match status" value="2"/>
</dbReference>
<evidence type="ECO:0000256" key="5">
    <source>
        <dbReference type="ARBA" id="ARBA00023136"/>
    </source>
</evidence>
<dbReference type="PANTHER" id="PTHR33406:SF13">
    <property type="entry name" value="MEMBRANE PROTEIN YDFJ"/>
    <property type="match status" value="1"/>
</dbReference>
<protein>
    <submittedName>
        <fullName evidence="9">MMPL family transporter</fullName>
    </submittedName>
</protein>
<feature type="transmembrane region" description="Helical" evidence="7">
    <location>
        <begin position="652"/>
        <end position="669"/>
    </location>
</feature>
<feature type="transmembrane region" description="Helical" evidence="7">
    <location>
        <begin position="790"/>
        <end position="812"/>
    </location>
</feature>
<dbReference type="PROSITE" id="PS50156">
    <property type="entry name" value="SSD"/>
    <property type="match status" value="1"/>
</dbReference>
<evidence type="ECO:0000256" key="4">
    <source>
        <dbReference type="ARBA" id="ARBA00022989"/>
    </source>
</evidence>
<dbReference type="EMBL" id="JANUGQ010000021">
    <property type="protein sequence ID" value="MCS0638369.1"/>
    <property type="molecule type" value="Genomic_DNA"/>
</dbReference>
<feature type="transmembrane region" description="Helical" evidence="7">
    <location>
        <begin position="681"/>
        <end position="699"/>
    </location>
</feature>
<feature type="transmembrane region" description="Helical" evidence="7">
    <location>
        <begin position="350"/>
        <end position="367"/>
    </location>
</feature>
<evidence type="ECO:0000259" key="8">
    <source>
        <dbReference type="PROSITE" id="PS50156"/>
    </source>
</evidence>
<feature type="domain" description="SSD" evidence="8">
    <location>
        <begin position="265"/>
        <end position="400"/>
    </location>
</feature>
<dbReference type="PANTHER" id="PTHR33406">
    <property type="entry name" value="MEMBRANE PROTEIN MJ1562-RELATED"/>
    <property type="match status" value="1"/>
</dbReference>
<comment type="subcellular location">
    <subcellularLocation>
        <location evidence="1">Cell membrane</location>
        <topology evidence="1">Multi-pass membrane protein</topology>
    </subcellularLocation>
</comment>
<evidence type="ECO:0000256" key="1">
    <source>
        <dbReference type="ARBA" id="ARBA00004651"/>
    </source>
</evidence>
<dbReference type="Gene3D" id="1.20.1640.10">
    <property type="entry name" value="Multidrug efflux transporter AcrB transmembrane domain"/>
    <property type="match status" value="2"/>
</dbReference>
<feature type="transmembrane region" description="Helical" evidence="7">
    <location>
        <begin position="71"/>
        <end position="90"/>
    </location>
</feature>
<keyword evidence="10" id="KW-1185">Reference proteome</keyword>
<proteinExistence type="predicted"/>
<accession>A0ABT2CLR4</accession>
<feature type="transmembrane region" description="Helical" evidence="7">
    <location>
        <begin position="266"/>
        <end position="287"/>
    </location>
</feature>
<name>A0ABT2CLR4_9ACTN</name>
<dbReference type="Pfam" id="PF03176">
    <property type="entry name" value="MMPL"/>
    <property type="match status" value="2"/>
</dbReference>
<feature type="transmembrane region" description="Helical" evidence="7">
    <location>
        <begin position="239"/>
        <end position="259"/>
    </location>
</feature>